<feature type="transmembrane region" description="Helical" evidence="1">
    <location>
        <begin position="37"/>
        <end position="54"/>
    </location>
</feature>
<evidence type="ECO:0000313" key="2">
    <source>
        <dbReference type="EMBL" id="MRX73172.1"/>
    </source>
</evidence>
<keyword evidence="3" id="KW-1185">Reference proteome</keyword>
<dbReference type="Proteomes" id="UP000448867">
    <property type="component" value="Unassembled WGS sequence"/>
</dbReference>
<feature type="transmembrane region" description="Helical" evidence="1">
    <location>
        <begin position="6"/>
        <end position="25"/>
    </location>
</feature>
<accession>A0A7X2J0G4</accession>
<proteinExistence type="predicted"/>
<dbReference type="OrthoDB" id="2375554at2"/>
<dbReference type="RefSeq" id="WP_154308561.1">
    <property type="nucleotide sequence ID" value="NZ_WKKI01000028.1"/>
</dbReference>
<keyword evidence="1" id="KW-1133">Transmembrane helix</keyword>
<dbReference type="NCBIfam" id="TIGR02896">
    <property type="entry name" value="spore_III_AF"/>
    <property type="match status" value="1"/>
</dbReference>
<keyword evidence="1" id="KW-0472">Membrane</keyword>
<dbReference type="AlphaFoldDB" id="A0A7X2J0G4"/>
<protein>
    <submittedName>
        <fullName evidence="2">Stage III sporulation protein AF</fullName>
    </submittedName>
</protein>
<comment type="caution">
    <text evidence="2">The sequence shown here is derived from an EMBL/GenBank/DDBJ whole genome shotgun (WGS) entry which is preliminary data.</text>
</comment>
<organism evidence="2 3">
    <name type="scientific">Metabacillus lacus</name>
    <dbReference type="NCBI Taxonomy" id="1983721"/>
    <lineage>
        <taxon>Bacteria</taxon>
        <taxon>Bacillati</taxon>
        <taxon>Bacillota</taxon>
        <taxon>Bacilli</taxon>
        <taxon>Bacillales</taxon>
        <taxon>Bacillaceae</taxon>
        <taxon>Metabacillus</taxon>
    </lineage>
</organism>
<reference evidence="2 3" key="1">
    <citation type="submission" date="2019-11" db="EMBL/GenBank/DDBJ databases">
        <title>Bacillus lacus genome.</title>
        <authorList>
            <person name="Allen C.J."/>
            <person name="Newman J.D."/>
        </authorList>
    </citation>
    <scope>NUCLEOTIDE SEQUENCE [LARGE SCALE GENOMIC DNA]</scope>
    <source>
        <strain evidence="2 3">KCTC 33946</strain>
    </source>
</reference>
<name>A0A7X2J0G4_9BACI</name>
<gene>
    <name evidence="2" type="primary">spoIIIAF</name>
    <name evidence="2" type="ORF">GJU40_13565</name>
</gene>
<dbReference type="InterPro" id="IPR014245">
    <property type="entry name" value="Spore_III_AF"/>
</dbReference>
<dbReference type="EMBL" id="WKKI01000028">
    <property type="protein sequence ID" value="MRX73172.1"/>
    <property type="molecule type" value="Genomic_DNA"/>
</dbReference>
<dbReference type="Pfam" id="PF09581">
    <property type="entry name" value="Spore_III_AF"/>
    <property type="match status" value="1"/>
</dbReference>
<keyword evidence="1" id="KW-0812">Transmembrane</keyword>
<evidence type="ECO:0000313" key="3">
    <source>
        <dbReference type="Proteomes" id="UP000448867"/>
    </source>
</evidence>
<sequence length="210" mass="23386">MAFISGWVSNIILFIFLSIIIELLLPSSAMKKYVKVVLGLLLIVMILQPVFSFFSKDIGESLGEWQEANGTGNDYIKKSIDLKKREIQASHTAYILEQMAVQLKSMAEEELVNSYGLEIADIKLETSKQLTELSSQQDIEGVYVVLQSSAEEESVEAVKLVSIDTEKKDAEKLNDSQKNNSKIVTLLGRCWQLDPGVITISHTEGGEEAR</sequence>
<evidence type="ECO:0000256" key="1">
    <source>
        <dbReference type="SAM" id="Phobius"/>
    </source>
</evidence>